<evidence type="ECO:0000313" key="7">
    <source>
        <dbReference type="EMBL" id="KAE8262680.1"/>
    </source>
</evidence>
<evidence type="ECO:0000313" key="8">
    <source>
        <dbReference type="Proteomes" id="UP000077671"/>
    </source>
</evidence>
<reference evidence="7" key="2">
    <citation type="journal article" date="2019" name="IMA Fungus">
        <title>Genome sequencing and comparison of five Tilletia species to identify candidate genes for the detection of regulated species infecting wheat.</title>
        <authorList>
            <person name="Nguyen H.D.T."/>
            <person name="Sultana T."/>
            <person name="Kesanakurti P."/>
            <person name="Hambleton S."/>
        </authorList>
    </citation>
    <scope>NUCLEOTIDE SEQUENCE</scope>
    <source>
        <strain evidence="7">DAOMC 238032</strain>
    </source>
</reference>
<dbReference type="GO" id="GO:0005665">
    <property type="term" value="C:RNA polymerase II, core complex"/>
    <property type="evidence" value="ECO:0007669"/>
    <property type="project" value="InterPro"/>
</dbReference>
<comment type="caution">
    <text evidence="7">The sequence shown here is derived from an EMBL/GenBank/DDBJ whole genome shotgun (WGS) entry which is preliminary data.</text>
</comment>
<organism evidence="7 8">
    <name type="scientific">Tilletia caries</name>
    <name type="common">wheat bunt fungus</name>
    <dbReference type="NCBI Taxonomy" id="13290"/>
    <lineage>
        <taxon>Eukaryota</taxon>
        <taxon>Fungi</taxon>
        <taxon>Dikarya</taxon>
        <taxon>Basidiomycota</taxon>
        <taxon>Ustilaginomycotina</taxon>
        <taxon>Exobasidiomycetes</taxon>
        <taxon>Tilletiales</taxon>
        <taxon>Tilletiaceae</taxon>
        <taxon>Tilletia</taxon>
    </lineage>
</organism>
<evidence type="ECO:0000256" key="5">
    <source>
        <dbReference type="ARBA" id="ARBA00025751"/>
    </source>
</evidence>
<comment type="similarity">
    <text evidence="5">Belongs to the archaeal Rpo11/eukaryotic RPB11/RPC19 RNA polymerase subunit family.</text>
</comment>
<dbReference type="InterPro" id="IPR008193">
    <property type="entry name" value="RNA_pol_Rpb11_13-16kDa_CS"/>
</dbReference>
<dbReference type="InterPro" id="IPR022905">
    <property type="entry name" value="Rpo11-like"/>
</dbReference>
<dbReference type="PANTHER" id="PTHR13946">
    <property type="entry name" value="DNA-DIRECTED RNA POLYMERASE I,II,III"/>
    <property type="match status" value="1"/>
</dbReference>
<dbReference type="Proteomes" id="UP000077671">
    <property type="component" value="Unassembled WGS sequence"/>
</dbReference>
<keyword evidence="4" id="KW-0539">Nucleus</keyword>
<dbReference type="GO" id="GO:0006366">
    <property type="term" value="P:transcription by RNA polymerase II"/>
    <property type="evidence" value="ECO:0007669"/>
    <property type="project" value="InterPro"/>
</dbReference>
<dbReference type="PROSITE" id="PS01154">
    <property type="entry name" value="RNA_POL_L_13KD"/>
    <property type="match status" value="1"/>
</dbReference>
<protein>
    <recommendedName>
        <fullName evidence="6">DNA-directed RNA polymerase RBP11-like dimerisation domain-containing protein</fullName>
    </recommendedName>
</protein>
<sequence>MSQGVNAPNQFELFMLMPGEKRVEIKEDTRIPNTVIVVLNKEDHTLGNMIRHAVLNQPSVLFAGYKVPHPLEPRTLVRIQTDGSKTPIQALRDACQALVASLNTLQHTWSDEVRLIRSTGAPGGGMVGVQGGGGMQGGPNGMGGQGGVGGGYGGQGADAMFGQSYADI</sequence>
<dbReference type="AlphaFoldDB" id="A0A177UJK9"/>
<evidence type="ECO:0000259" key="6">
    <source>
        <dbReference type="Pfam" id="PF13656"/>
    </source>
</evidence>
<comment type="subcellular location">
    <subcellularLocation>
        <location evidence="1">Nucleus</location>
    </subcellularLocation>
</comment>
<evidence type="ECO:0000256" key="1">
    <source>
        <dbReference type="ARBA" id="ARBA00004123"/>
    </source>
</evidence>
<proteinExistence type="inferred from homology"/>
<gene>
    <name evidence="7" type="ORF">A4X03_0g2270</name>
</gene>
<dbReference type="CDD" id="cd06926">
    <property type="entry name" value="RNAP_II_RPB11"/>
    <property type="match status" value="1"/>
</dbReference>
<dbReference type="InterPro" id="IPR036603">
    <property type="entry name" value="RBP11-like"/>
</dbReference>
<dbReference type="GO" id="GO:0046983">
    <property type="term" value="F:protein dimerization activity"/>
    <property type="evidence" value="ECO:0007669"/>
    <property type="project" value="InterPro"/>
</dbReference>
<evidence type="ECO:0000256" key="4">
    <source>
        <dbReference type="ARBA" id="ARBA00023242"/>
    </source>
</evidence>
<accession>A0A177UJK9</accession>
<dbReference type="InterPro" id="IPR009025">
    <property type="entry name" value="RBP11-like_dimer"/>
</dbReference>
<dbReference type="Pfam" id="PF13656">
    <property type="entry name" value="RNA_pol_L_2"/>
    <property type="match status" value="1"/>
</dbReference>
<evidence type="ECO:0000256" key="3">
    <source>
        <dbReference type="ARBA" id="ARBA00023163"/>
    </source>
</evidence>
<dbReference type="SUPFAM" id="SSF55257">
    <property type="entry name" value="RBP11-like subunits of RNA polymerase"/>
    <property type="match status" value="1"/>
</dbReference>
<dbReference type="Gene3D" id="3.30.1360.10">
    <property type="entry name" value="RNA polymerase, RBP11-like subunit"/>
    <property type="match status" value="1"/>
</dbReference>
<name>A0A177UJK9_9BASI</name>
<evidence type="ECO:0000256" key="2">
    <source>
        <dbReference type="ARBA" id="ARBA00022478"/>
    </source>
</evidence>
<dbReference type="EMBL" id="LWDD02000213">
    <property type="protein sequence ID" value="KAE8262680.1"/>
    <property type="molecule type" value="Genomic_DNA"/>
</dbReference>
<dbReference type="PANTHER" id="PTHR13946:SF16">
    <property type="entry name" value="DNA-DIRECTED RNA POLYMERASE II SUBUNIT RPB11"/>
    <property type="match status" value="1"/>
</dbReference>
<keyword evidence="2" id="KW-0240">DNA-directed RNA polymerase</keyword>
<dbReference type="GO" id="GO:0003899">
    <property type="term" value="F:DNA-directed RNA polymerase activity"/>
    <property type="evidence" value="ECO:0007669"/>
    <property type="project" value="InterPro"/>
</dbReference>
<dbReference type="HAMAP" id="MF_00261">
    <property type="entry name" value="RNApol_arch_Rpo11"/>
    <property type="match status" value="1"/>
</dbReference>
<keyword evidence="3" id="KW-0804">Transcription</keyword>
<dbReference type="InterPro" id="IPR037685">
    <property type="entry name" value="RBP11"/>
</dbReference>
<reference evidence="7" key="1">
    <citation type="submission" date="2016-04" db="EMBL/GenBank/DDBJ databases">
        <authorList>
            <person name="Nguyen H.D."/>
            <person name="Kesanakurti P."/>
            <person name="Cullis J."/>
            <person name="Levesque C.A."/>
            <person name="Hambleton S."/>
        </authorList>
    </citation>
    <scope>NUCLEOTIDE SEQUENCE</scope>
    <source>
        <strain evidence="7">DAOMC 238032</strain>
    </source>
</reference>
<dbReference type="GO" id="GO:0003677">
    <property type="term" value="F:DNA binding"/>
    <property type="evidence" value="ECO:0007669"/>
    <property type="project" value="InterPro"/>
</dbReference>
<feature type="domain" description="DNA-directed RNA polymerase RBP11-like dimerisation" evidence="6">
    <location>
        <begin position="35"/>
        <end position="106"/>
    </location>
</feature>